<evidence type="ECO:0000313" key="1">
    <source>
        <dbReference type="EMBL" id="KAJ7303816.1"/>
    </source>
</evidence>
<dbReference type="SUPFAM" id="SSF52047">
    <property type="entry name" value="RNI-like"/>
    <property type="match status" value="1"/>
</dbReference>
<evidence type="ECO:0000313" key="2">
    <source>
        <dbReference type="Proteomes" id="UP001218218"/>
    </source>
</evidence>
<dbReference type="Proteomes" id="UP001218218">
    <property type="component" value="Unassembled WGS sequence"/>
</dbReference>
<dbReference type="EMBL" id="JARIHO010000102">
    <property type="protein sequence ID" value="KAJ7303816.1"/>
    <property type="molecule type" value="Genomic_DNA"/>
</dbReference>
<organism evidence="1 2">
    <name type="scientific">Mycena albidolilacea</name>
    <dbReference type="NCBI Taxonomy" id="1033008"/>
    <lineage>
        <taxon>Eukaryota</taxon>
        <taxon>Fungi</taxon>
        <taxon>Dikarya</taxon>
        <taxon>Basidiomycota</taxon>
        <taxon>Agaricomycotina</taxon>
        <taxon>Agaricomycetes</taxon>
        <taxon>Agaricomycetidae</taxon>
        <taxon>Agaricales</taxon>
        <taxon>Marasmiineae</taxon>
        <taxon>Mycenaceae</taxon>
        <taxon>Mycena</taxon>
    </lineage>
</organism>
<reference evidence="1" key="1">
    <citation type="submission" date="2023-03" db="EMBL/GenBank/DDBJ databases">
        <title>Massive genome expansion in bonnet fungi (Mycena s.s.) driven by repeated elements and novel gene families across ecological guilds.</title>
        <authorList>
            <consortium name="Lawrence Berkeley National Laboratory"/>
            <person name="Harder C.B."/>
            <person name="Miyauchi S."/>
            <person name="Viragh M."/>
            <person name="Kuo A."/>
            <person name="Thoen E."/>
            <person name="Andreopoulos B."/>
            <person name="Lu D."/>
            <person name="Skrede I."/>
            <person name="Drula E."/>
            <person name="Henrissat B."/>
            <person name="Morin E."/>
            <person name="Kohler A."/>
            <person name="Barry K."/>
            <person name="LaButti K."/>
            <person name="Morin E."/>
            <person name="Salamov A."/>
            <person name="Lipzen A."/>
            <person name="Mereny Z."/>
            <person name="Hegedus B."/>
            <person name="Baldrian P."/>
            <person name="Stursova M."/>
            <person name="Weitz H."/>
            <person name="Taylor A."/>
            <person name="Grigoriev I.V."/>
            <person name="Nagy L.G."/>
            <person name="Martin F."/>
            <person name="Kauserud H."/>
        </authorList>
    </citation>
    <scope>NUCLEOTIDE SEQUENCE</scope>
    <source>
        <strain evidence="1">CBHHK002</strain>
    </source>
</reference>
<protein>
    <submittedName>
        <fullName evidence="1">Uncharacterized protein</fullName>
    </submittedName>
</protein>
<name>A0AAD6Z2I1_9AGAR</name>
<dbReference type="AlphaFoldDB" id="A0AAD6Z2I1"/>
<accession>A0AAD6Z2I1</accession>
<keyword evidence="2" id="KW-1185">Reference proteome</keyword>
<comment type="caution">
    <text evidence="1">The sequence shown here is derived from an EMBL/GenBank/DDBJ whole genome shotgun (WGS) entry which is preliminary data.</text>
</comment>
<gene>
    <name evidence="1" type="ORF">DFH08DRAFT_1089307</name>
</gene>
<proteinExistence type="predicted"/>
<sequence length="278" mass="30872">MQSAATFEFPDLPNFLPNLRTVIISSSIFEPIEGSVRPWVGVTHLKIKFCMLSIAGDLWRLLCIFPALECLHLSRWLVMDPDASIVMATNAPDIHLKELDLTVDRLSVTLLAIEDWDASACNSLLCKIGPTLQELELVVDLPEERIPEVGICIRPCTALRSPTLGLCSIAGSAQTMRDGNFIISILNQISAPTLKTLTFNVNVSSESLTAPLRELPWDEIDDSILGRLGPHLERVVIRNRNLVADGPDLRFGEFAELLKERLVGLERGHLLQFERGDL</sequence>